<dbReference type="Gene3D" id="2.60.120.10">
    <property type="entry name" value="Jelly Rolls"/>
    <property type="match status" value="2"/>
</dbReference>
<accession>A0ABY6V221</accession>
<name>A0ABY6V221_BIOOC</name>
<gene>
    <name evidence="2" type="ORF">CLO192961_LOCUS466253</name>
</gene>
<dbReference type="EMBL" id="CABFNS010000937">
    <property type="protein sequence ID" value="VUC37183.1"/>
    <property type="molecule type" value="Genomic_DNA"/>
</dbReference>
<dbReference type="PANTHER" id="PTHR36440">
    <property type="entry name" value="PUTATIVE (AFU_ORTHOLOGUE AFUA_8G07350)-RELATED"/>
    <property type="match status" value="1"/>
</dbReference>
<evidence type="ECO:0000313" key="3">
    <source>
        <dbReference type="Proteomes" id="UP000766486"/>
    </source>
</evidence>
<organism evidence="2 3">
    <name type="scientific">Bionectria ochroleuca</name>
    <name type="common">Gliocladium roseum</name>
    <dbReference type="NCBI Taxonomy" id="29856"/>
    <lineage>
        <taxon>Eukaryota</taxon>
        <taxon>Fungi</taxon>
        <taxon>Dikarya</taxon>
        <taxon>Ascomycota</taxon>
        <taxon>Pezizomycotina</taxon>
        <taxon>Sordariomycetes</taxon>
        <taxon>Hypocreomycetidae</taxon>
        <taxon>Hypocreales</taxon>
        <taxon>Bionectriaceae</taxon>
        <taxon>Clonostachys</taxon>
    </lineage>
</organism>
<evidence type="ECO:0000313" key="2">
    <source>
        <dbReference type="EMBL" id="VUC37183.1"/>
    </source>
</evidence>
<reference evidence="2 3" key="1">
    <citation type="submission" date="2019-06" db="EMBL/GenBank/DDBJ databases">
        <authorList>
            <person name="Broberg M."/>
        </authorList>
    </citation>
    <scope>NUCLEOTIDE SEQUENCE [LARGE SCALE GENOMIC DNA]</scope>
</reference>
<dbReference type="InterPro" id="IPR011051">
    <property type="entry name" value="RmlC_Cupin_sf"/>
</dbReference>
<dbReference type="InterPro" id="IPR013096">
    <property type="entry name" value="Cupin_2"/>
</dbReference>
<dbReference type="CDD" id="cd02215">
    <property type="entry name" value="cupin_QDO_N_C"/>
    <property type="match status" value="1"/>
</dbReference>
<dbReference type="InterPro" id="IPR053146">
    <property type="entry name" value="QDO-like"/>
</dbReference>
<proteinExistence type="predicted"/>
<protein>
    <recommendedName>
        <fullName evidence="1">Cupin type-2 domain-containing protein</fullName>
    </recommendedName>
</protein>
<feature type="domain" description="Cupin type-2" evidence="1">
    <location>
        <begin position="66"/>
        <end position="116"/>
    </location>
</feature>
<evidence type="ECO:0000259" key="1">
    <source>
        <dbReference type="Pfam" id="PF07883"/>
    </source>
</evidence>
<dbReference type="Proteomes" id="UP000766486">
    <property type="component" value="Unassembled WGS sequence"/>
</dbReference>
<keyword evidence="3" id="KW-1185">Reference proteome</keyword>
<sequence length="354" mass="38607">MERVLVPPSASGKRVGEPYIVESFGGENIYLTGSPASARYVVTGKESENKFTILTSGGAHFPSPVPFHYHKYTHHDFLCVKGQIKVWLNDRCKILNPGDYASVAPGAIHGYQFLGDHTELFGIITPAGFEGMFRSFGQDYTGPMWPDVDIQKASEKLKSGVKSASTEFDVIPVKGHSLAEPEPWGNDESNILPGSQQPYFLQNGTGPSAVLGGTVIRPYVTGAESGNAFSLGTIEGSDYYETQVLSGGIQFPAVDHCLYVSDGFLEIKANGSDIFRIGAAEVAWLPAGTEFDIRVASKYVKFFVYSQPGGLVDLFYEAGKDKPHVGKRCMLPRAPTPFDRKGLLEFQTHFNFAL</sequence>
<dbReference type="Pfam" id="PF07883">
    <property type="entry name" value="Cupin_2"/>
    <property type="match status" value="1"/>
</dbReference>
<dbReference type="SUPFAM" id="SSF51182">
    <property type="entry name" value="RmlC-like cupins"/>
    <property type="match status" value="2"/>
</dbReference>
<comment type="caution">
    <text evidence="2">The sequence shown here is derived from an EMBL/GenBank/DDBJ whole genome shotgun (WGS) entry which is preliminary data.</text>
</comment>
<dbReference type="InterPro" id="IPR014710">
    <property type="entry name" value="RmlC-like_jellyroll"/>
</dbReference>
<dbReference type="PANTHER" id="PTHR36440:SF1">
    <property type="entry name" value="PUTATIVE (AFU_ORTHOLOGUE AFUA_8G07350)-RELATED"/>
    <property type="match status" value="1"/>
</dbReference>